<dbReference type="Gene3D" id="2.20.150.10">
    <property type="entry name" value="putative 5-dehydro-2- deoxygluconokinase"/>
    <property type="match status" value="1"/>
</dbReference>
<reference evidence="8 9" key="1">
    <citation type="submission" date="2020-08" db="EMBL/GenBank/DDBJ databases">
        <title>Genomic Encyclopedia of Type Strains, Phase IV (KMG-IV): sequencing the most valuable type-strain genomes for metagenomic binning, comparative biology and taxonomic classification.</title>
        <authorList>
            <person name="Goeker M."/>
        </authorList>
    </citation>
    <scope>NUCLEOTIDE SEQUENCE [LARGE SCALE GENOMIC DNA]</scope>
    <source>
        <strain evidence="8 9">DSM 13481</strain>
    </source>
</reference>
<dbReference type="PIRSF" id="PIRSF000535">
    <property type="entry name" value="1PFK/6PFK/LacC"/>
    <property type="match status" value="1"/>
</dbReference>
<dbReference type="PROSITE" id="PS00583">
    <property type="entry name" value="PFKB_KINASES_1"/>
    <property type="match status" value="1"/>
</dbReference>
<comment type="caution">
    <text evidence="8">The sequence shown here is derived from an EMBL/GenBank/DDBJ whole genome shotgun (WGS) entry which is preliminary data.</text>
</comment>
<sequence>MAVLSVCMNPALDREFYINDFKIDKLHRLSFEMSKMSPGGKAINVAIDLSSYGVKTIVTGFIGGYIGNIVLTELRKVSDLITTNFVHIDGETRENIAIIDETTHTFTEINSAGPRVPIEDIDHFLRRFSLIVSSADAVVISGSLPQGVPNQIYGDLTKIALKHGKKVFWETKDEIIQESLKISAPCILRPDFRKDKVLFGKELVTQEDYIDAGKELIKYGIKMVVLSYKIDYDIVVTQDGVWFLKPLVDVEHSHLLGTGDTYMAAMVYKCFKSDNLVDIAKYGYAAALAKTWYRAKVPPKLEDIEEAFEKFKIERVE</sequence>
<dbReference type="InterPro" id="IPR023314">
    <property type="entry name" value="Myo_inos_IolC-like_sf"/>
</dbReference>
<evidence type="ECO:0000256" key="4">
    <source>
        <dbReference type="ARBA" id="ARBA00022777"/>
    </source>
</evidence>
<evidence type="ECO:0000259" key="7">
    <source>
        <dbReference type="Pfam" id="PF00294"/>
    </source>
</evidence>
<dbReference type="InterPro" id="IPR002173">
    <property type="entry name" value="Carboh/pur_kinase_PfkB_CS"/>
</dbReference>
<dbReference type="InterPro" id="IPR011611">
    <property type="entry name" value="PfkB_dom"/>
</dbReference>
<evidence type="ECO:0000256" key="6">
    <source>
        <dbReference type="PIRNR" id="PIRNR000535"/>
    </source>
</evidence>
<evidence type="ECO:0000256" key="2">
    <source>
        <dbReference type="ARBA" id="ARBA00022679"/>
    </source>
</evidence>
<dbReference type="AlphaFoldDB" id="A0A841GKD4"/>
<keyword evidence="9" id="KW-1185">Reference proteome</keyword>
<dbReference type="PANTHER" id="PTHR46566">
    <property type="entry name" value="1-PHOSPHOFRUCTOKINASE-RELATED"/>
    <property type="match status" value="1"/>
</dbReference>
<dbReference type="Proteomes" id="UP000555828">
    <property type="component" value="Unassembled WGS sequence"/>
</dbReference>
<keyword evidence="4 8" id="KW-0418">Kinase</keyword>
<evidence type="ECO:0000256" key="1">
    <source>
        <dbReference type="ARBA" id="ARBA00010688"/>
    </source>
</evidence>
<feature type="domain" description="Carbohydrate kinase PfkB" evidence="7">
    <location>
        <begin position="35"/>
        <end position="288"/>
    </location>
</feature>
<dbReference type="GO" id="GO:0008662">
    <property type="term" value="F:1-phosphofructokinase activity"/>
    <property type="evidence" value="ECO:0007669"/>
    <property type="project" value="UniProtKB-EC"/>
</dbReference>
<evidence type="ECO:0000313" key="8">
    <source>
        <dbReference type="EMBL" id="MBB6062847.1"/>
    </source>
</evidence>
<evidence type="ECO:0000256" key="5">
    <source>
        <dbReference type="ARBA" id="ARBA00022840"/>
    </source>
</evidence>
<evidence type="ECO:0000313" key="9">
    <source>
        <dbReference type="Proteomes" id="UP000555828"/>
    </source>
</evidence>
<protein>
    <submittedName>
        <fullName evidence="8">1-phosphofructokinase</fullName>
        <ecNumber evidence="8">2.7.1.56</ecNumber>
    </submittedName>
</protein>
<organism evidence="8 9">
    <name type="scientific">Thermosipho japonicus</name>
    <dbReference type="NCBI Taxonomy" id="90323"/>
    <lineage>
        <taxon>Bacteria</taxon>
        <taxon>Thermotogati</taxon>
        <taxon>Thermotogota</taxon>
        <taxon>Thermotogae</taxon>
        <taxon>Thermotogales</taxon>
        <taxon>Fervidobacteriaceae</taxon>
        <taxon>Thermosipho</taxon>
    </lineage>
</organism>
<dbReference type="InterPro" id="IPR017583">
    <property type="entry name" value="Tagatose/fructose_Pkinase"/>
</dbReference>
<dbReference type="GO" id="GO:0005524">
    <property type="term" value="F:ATP binding"/>
    <property type="evidence" value="ECO:0007669"/>
    <property type="project" value="UniProtKB-KW"/>
</dbReference>
<keyword evidence="5" id="KW-0067">ATP-binding</keyword>
<dbReference type="EMBL" id="JACHEX010000003">
    <property type="protein sequence ID" value="MBB6062847.1"/>
    <property type="molecule type" value="Genomic_DNA"/>
</dbReference>
<dbReference type="InterPro" id="IPR029056">
    <property type="entry name" value="Ribokinase-like"/>
</dbReference>
<dbReference type="Gene3D" id="3.40.1190.20">
    <property type="match status" value="1"/>
</dbReference>
<keyword evidence="2 6" id="KW-0808">Transferase</keyword>
<comment type="similarity">
    <text evidence="1">Belongs to the carbohydrate kinase PfkB family.</text>
</comment>
<dbReference type="EC" id="2.7.1.56" evidence="8"/>
<gene>
    <name evidence="8" type="ORF">HNP65_001299</name>
</gene>
<name>A0A841GKD4_9BACT</name>
<keyword evidence="3" id="KW-0547">Nucleotide-binding</keyword>
<dbReference type="SUPFAM" id="SSF53613">
    <property type="entry name" value="Ribokinase-like"/>
    <property type="match status" value="1"/>
</dbReference>
<proteinExistence type="inferred from homology"/>
<dbReference type="Pfam" id="PF00294">
    <property type="entry name" value="PfkB"/>
    <property type="match status" value="1"/>
</dbReference>
<dbReference type="GO" id="GO:0005829">
    <property type="term" value="C:cytosol"/>
    <property type="evidence" value="ECO:0007669"/>
    <property type="project" value="TreeGrafter"/>
</dbReference>
<dbReference type="RefSeq" id="WP_184619480.1">
    <property type="nucleotide sequence ID" value="NZ_JACHEX010000003.1"/>
</dbReference>
<evidence type="ECO:0000256" key="3">
    <source>
        <dbReference type="ARBA" id="ARBA00022741"/>
    </source>
</evidence>
<dbReference type="PANTHER" id="PTHR46566:SF1">
    <property type="entry name" value="1-PHOSPHOFRUCTOKINASE"/>
    <property type="match status" value="1"/>
</dbReference>
<accession>A0A841GKD4</accession>